<reference evidence="9" key="1">
    <citation type="submission" date="2012-12" db="EMBL/GenBank/DDBJ databases">
        <authorList>
            <person name="Hellsten U."/>
            <person name="Grimwood J."/>
            <person name="Chapman J.A."/>
            <person name="Shapiro H."/>
            <person name="Aerts A."/>
            <person name="Otillar R.P."/>
            <person name="Terry A.Y."/>
            <person name="Boore J.L."/>
            <person name="Simakov O."/>
            <person name="Marletaz F."/>
            <person name="Cho S.-J."/>
            <person name="Edsinger-Gonzales E."/>
            <person name="Havlak P."/>
            <person name="Kuo D.-H."/>
            <person name="Larsson T."/>
            <person name="Lv J."/>
            <person name="Arendt D."/>
            <person name="Savage R."/>
            <person name="Osoegawa K."/>
            <person name="de Jong P."/>
            <person name="Lindberg D.R."/>
            <person name="Seaver E.C."/>
            <person name="Weisblat D.A."/>
            <person name="Putnam N.H."/>
            <person name="Grigoriev I.V."/>
            <person name="Rokhsar D.S."/>
        </authorList>
    </citation>
    <scope>NUCLEOTIDE SEQUENCE</scope>
    <source>
        <strain evidence="9">I ESC-2004</strain>
    </source>
</reference>
<dbReference type="OrthoDB" id="6141626at2759"/>
<dbReference type="GO" id="GO:0008061">
    <property type="term" value="F:chitin binding"/>
    <property type="evidence" value="ECO:0007669"/>
    <property type="project" value="UniProtKB-KW"/>
</dbReference>
<dbReference type="AlphaFoldDB" id="R7U222"/>
<evidence type="ECO:0000259" key="6">
    <source>
        <dbReference type="PROSITE" id="PS50940"/>
    </source>
</evidence>
<feature type="non-terminal residue" evidence="7">
    <location>
        <position position="1"/>
    </location>
</feature>
<organism evidence="7">
    <name type="scientific">Capitella teleta</name>
    <name type="common">Polychaete worm</name>
    <dbReference type="NCBI Taxonomy" id="283909"/>
    <lineage>
        <taxon>Eukaryota</taxon>
        <taxon>Metazoa</taxon>
        <taxon>Spiralia</taxon>
        <taxon>Lophotrochozoa</taxon>
        <taxon>Annelida</taxon>
        <taxon>Polychaeta</taxon>
        <taxon>Sedentaria</taxon>
        <taxon>Scolecida</taxon>
        <taxon>Capitellidae</taxon>
        <taxon>Capitella</taxon>
    </lineage>
</organism>
<dbReference type="EMBL" id="KB308629">
    <property type="protein sequence ID" value="ELT97225.1"/>
    <property type="molecule type" value="Genomic_DNA"/>
</dbReference>
<evidence type="ECO:0000313" key="8">
    <source>
        <dbReference type="EnsemblMetazoa" id="CapteP134921"/>
    </source>
</evidence>
<proteinExistence type="predicted"/>
<keyword evidence="3" id="KW-0677">Repeat</keyword>
<dbReference type="GO" id="GO:0005576">
    <property type="term" value="C:extracellular region"/>
    <property type="evidence" value="ECO:0007669"/>
    <property type="project" value="InterPro"/>
</dbReference>
<dbReference type="PROSITE" id="PS50940">
    <property type="entry name" value="CHIT_BIND_II"/>
    <property type="match status" value="1"/>
</dbReference>
<dbReference type="Proteomes" id="UP000014760">
    <property type="component" value="Unassembled WGS sequence"/>
</dbReference>
<keyword evidence="5" id="KW-0325">Glycoprotein</keyword>
<keyword evidence="1" id="KW-0147">Chitin-binding</keyword>
<evidence type="ECO:0000313" key="7">
    <source>
        <dbReference type="EMBL" id="ELT97225.1"/>
    </source>
</evidence>
<evidence type="ECO:0000313" key="9">
    <source>
        <dbReference type="Proteomes" id="UP000014760"/>
    </source>
</evidence>
<reference evidence="7 9" key="2">
    <citation type="journal article" date="2013" name="Nature">
        <title>Insights into bilaterian evolution from three spiralian genomes.</title>
        <authorList>
            <person name="Simakov O."/>
            <person name="Marletaz F."/>
            <person name="Cho S.J."/>
            <person name="Edsinger-Gonzales E."/>
            <person name="Havlak P."/>
            <person name="Hellsten U."/>
            <person name="Kuo D.H."/>
            <person name="Larsson T."/>
            <person name="Lv J."/>
            <person name="Arendt D."/>
            <person name="Savage R."/>
            <person name="Osoegawa K."/>
            <person name="de Jong P."/>
            <person name="Grimwood J."/>
            <person name="Chapman J.A."/>
            <person name="Shapiro H."/>
            <person name="Aerts A."/>
            <person name="Otillar R.P."/>
            <person name="Terry A.Y."/>
            <person name="Boore J.L."/>
            <person name="Grigoriev I.V."/>
            <person name="Lindberg D.R."/>
            <person name="Seaver E.C."/>
            <person name="Weisblat D.A."/>
            <person name="Putnam N.H."/>
            <person name="Rokhsar D.S."/>
        </authorList>
    </citation>
    <scope>NUCLEOTIDE SEQUENCE</scope>
    <source>
        <strain evidence="7 9">I ESC-2004</strain>
    </source>
</reference>
<protein>
    <recommendedName>
        <fullName evidence="6">Chitin-binding type-2 domain-containing protein</fullName>
    </recommendedName>
</protein>
<feature type="domain" description="Chitin-binding type-2" evidence="6">
    <location>
        <begin position="1"/>
        <end position="58"/>
    </location>
</feature>
<accession>R7U222</accession>
<evidence type="ECO:0000256" key="2">
    <source>
        <dbReference type="ARBA" id="ARBA00022729"/>
    </source>
</evidence>
<dbReference type="PANTHER" id="PTHR23301:SF0">
    <property type="entry name" value="CHITIN-BINDING TYPE-2 DOMAIN-CONTAINING PROTEIN-RELATED"/>
    <property type="match status" value="1"/>
</dbReference>
<evidence type="ECO:0000256" key="3">
    <source>
        <dbReference type="ARBA" id="ARBA00022737"/>
    </source>
</evidence>
<keyword evidence="9" id="KW-1185">Reference proteome</keyword>
<evidence type="ECO:0000256" key="1">
    <source>
        <dbReference type="ARBA" id="ARBA00022669"/>
    </source>
</evidence>
<dbReference type="InterPro" id="IPR036508">
    <property type="entry name" value="Chitin-bd_dom_sf"/>
</dbReference>
<evidence type="ECO:0000256" key="5">
    <source>
        <dbReference type="ARBA" id="ARBA00023180"/>
    </source>
</evidence>
<sequence length="64" mass="6731">VSGCQETADGVTMRHPDNCNKFIVCLHGAAIVQDCGLGQHFSPSKGVCDFPENAGCDLSSSGRY</sequence>
<dbReference type="PANTHER" id="PTHR23301">
    <property type="entry name" value="CHITIN BINDING PERITROPHIN-A"/>
    <property type="match status" value="1"/>
</dbReference>
<keyword evidence="2" id="KW-0732">Signal</keyword>
<evidence type="ECO:0000256" key="4">
    <source>
        <dbReference type="ARBA" id="ARBA00023157"/>
    </source>
</evidence>
<dbReference type="InterPro" id="IPR002557">
    <property type="entry name" value="Chitin-bd_dom"/>
</dbReference>
<keyword evidence="4" id="KW-1015">Disulfide bond</keyword>
<name>R7U222_CAPTE</name>
<dbReference type="SUPFAM" id="SSF57625">
    <property type="entry name" value="Invertebrate chitin-binding proteins"/>
    <property type="match status" value="1"/>
</dbReference>
<dbReference type="EnsemblMetazoa" id="CapteT134921">
    <property type="protein sequence ID" value="CapteP134921"/>
    <property type="gene ID" value="CapteG134921"/>
</dbReference>
<reference evidence="8" key="3">
    <citation type="submission" date="2015-06" db="UniProtKB">
        <authorList>
            <consortium name="EnsemblMetazoa"/>
        </authorList>
    </citation>
    <scope>IDENTIFICATION</scope>
</reference>
<dbReference type="EMBL" id="AMQN01011002">
    <property type="status" value="NOT_ANNOTATED_CDS"/>
    <property type="molecule type" value="Genomic_DNA"/>
</dbReference>
<dbReference type="HOGENOM" id="CLU_2874234_0_0_1"/>
<gene>
    <name evidence="7" type="ORF">CAPTEDRAFT_134921</name>
</gene>
<dbReference type="Gene3D" id="2.170.140.10">
    <property type="entry name" value="Chitin binding domain"/>
    <property type="match status" value="1"/>
</dbReference>
<dbReference type="InterPro" id="IPR051940">
    <property type="entry name" value="Chitin_bind-dev_reg"/>
</dbReference>
<dbReference type="Pfam" id="PF01607">
    <property type="entry name" value="CBM_14"/>
    <property type="match status" value="1"/>
</dbReference>
<dbReference type="SMART" id="SM00494">
    <property type="entry name" value="ChtBD2"/>
    <property type="match status" value="1"/>
</dbReference>